<protein>
    <submittedName>
        <fullName evidence="6">ATP-binding cassette domain-containing protein</fullName>
    </submittedName>
</protein>
<dbReference type="SMART" id="SM00382">
    <property type="entry name" value="AAA"/>
    <property type="match status" value="1"/>
</dbReference>
<evidence type="ECO:0000256" key="4">
    <source>
        <dbReference type="SAM" id="MobiDB-lite"/>
    </source>
</evidence>
<dbReference type="PANTHER" id="PTHR24220:SF689">
    <property type="entry name" value="LIPOPROTEIN-RELEASING SYSTEM ATP-BINDING PROTEIN LOLD"/>
    <property type="match status" value="1"/>
</dbReference>
<accession>A0ABU4HI38</accession>
<name>A0ABU4HI38_9ACTN</name>
<organism evidence="6 7">
    <name type="scientific">Conexibacter stalactiti</name>
    <dbReference type="NCBI Taxonomy" id="1940611"/>
    <lineage>
        <taxon>Bacteria</taxon>
        <taxon>Bacillati</taxon>
        <taxon>Actinomycetota</taxon>
        <taxon>Thermoleophilia</taxon>
        <taxon>Solirubrobacterales</taxon>
        <taxon>Conexibacteraceae</taxon>
        <taxon>Conexibacter</taxon>
    </lineage>
</organism>
<keyword evidence="3 6" id="KW-0067">ATP-binding</keyword>
<dbReference type="SUPFAM" id="SSF52540">
    <property type="entry name" value="P-loop containing nucleoside triphosphate hydrolases"/>
    <property type="match status" value="1"/>
</dbReference>
<dbReference type="PANTHER" id="PTHR24220">
    <property type="entry name" value="IMPORT ATP-BINDING PROTEIN"/>
    <property type="match status" value="1"/>
</dbReference>
<keyword evidence="2" id="KW-0547">Nucleotide-binding</keyword>
<feature type="region of interest" description="Disordered" evidence="4">
    <location>
        <begin position="213"/>
        <end position="232"/>
    </location>
</feature>
<evidence type="ECO:0000256" key="3">
    <source>
        <dbReference type="ARBA" id="ARBA00022840"/>
    </source>
</evidence>
<evidence type="ECO:0000256" key="1">
    <source>
        <dbReference type="ARBA" id="ARBA00005417"/>
    </source>
</evidence>
<feature type="domain" description="ABC transporter" evidence="5">
    <location>
        <begin position="4"/>
        <end position="232"/>
    </location>
</feature>
<dbReference type="InterPro" id="IPR027417">
    <property type="entry name" value="P-loop_NTPase"/>
</dbReference>
<dbReference type="EMBL" id="JAWSTH010000002">
    <property type="protein sequence ID" value="MDW5592973.1"/>
    <property type="molecule type" value="Genomic_DNA"/>
</dbReference>
<dbReference type="PROSITE" id="PS50893">
    <property type="entry name" value="ABC_TRANSPORTER_2"/>
    <property type="match status" value="1"/>
</dbReference>
<evidence type="ECO:0000256" key="2">
    <source>
        <dbReference type="ARBA" id="ARBA00022741"/>
    </source>
</evidence>
<dbReference type="Pfam" id="PF00005">
    <property type="entry name" value="ABC_tran"/>
    <property type="match status" value="1"/>
</dbReference>
<reference evidence="6 7" key="2">
    <citation type="submission" date="2023-10" db="EMBL/GenBank/DDBJ databases">
        <authorList>
            <person name="Han X.F."/>
        </authorList>
    </citation>
    <scope>NUCLEOTIDE SEQUENCE [LARGE SCALE GENOMIC DNA]</scope>
    <source>
        <strain evidence="6 7">KCTC 39840</strain>
    </source>
</reference>
<proteinExistence type="inferred from homology"/>
<dbReference type="Gene3D" id="3.40.50.300">
    <property type="entry name" value="P-loop containing nucleotide triphosphate hydrolases"/>
    <property type="match status" value="1"/>
</dbReference>
<gene>
    <name evidence="6" type="ORF">R7226_01400</name>
</gene>
<keyword evidence="7" id="KW-1185">Reference proteome</keyword>
<evidence type="ECO:0000259" key="5">
    <source>
        <dbReference type="PROSITE" id="PS50893"/>
    </source>
</evidence>
<dbReference type="Proteomes" id="UP001284601">
    <property type="component" value="Unassembled WGS sequence"/>
</dbReference>
<sequence>MSLLTLNGVCVRRGRRELLSDASLQVEEQDLVVIRAGRRSGKSTLLQVAAGLIEPDAGSIRFAGFPSVDEARGRSDGLALVRTEFSRAMGSTILDQVAHPRTAFVSPRRAEEEAFALLRRVDGVKLAGEPGRGQTLDHGERMRVGIARALMCRPRLLLVDEPTVGLNGEERDDIVALLRSLAREDGIAVLATTDSVSGFGRWRHLTLEDGVVHGPGPQAPARVVPFPGEQRR</sequence>
<reference evidence="7" key="1">
    <citation type="submission" date="2023-07" db="EMBL/GenBank/DDBJ databases">
        <title>Conexibacter stalactiti sp. nov., isolated from stalactites in a lava cave and emended description of the genus Conexibacter.</title>
        <authorList>
            <person name="Lee S.D."/>
        </authorList>
    </citation>
    <scope>NUCLEOTIDE SEQUENCE [LARGE SCALE GENOMIC DNA]</scope>
    <source>
        <strain evidence="7">KCTC 39840</strain>
    </source>
</reference>
<evidence type="ECO:0000313" key="7">
    <source>
        <dbReference type="Proteomes" id="UP001284601"/>
    </source>
</evidence>
<dbReference type="RefSeq" id="WP_318595233.1">
    <property type="nucleotide sequence ID" value="NZ_JAWSTH010000002.1"/>
</dbReference>
<dbReference type="InterPro" id="IPR003439">
    <property type="entry name" value="ABC_transporter-like_ATP-bd"/>
</dbReference>
<dbReference type="GO" id="GO:0005524">
    <property type="term" value="F:ATP binding"/>
    <property type="evidence" value="ECO:0007669"/>
    <property type="project" value="UniProtKB-KW"/>
</dbReference>
<dbReference type="InterPro" id="IPR003593">
    <property type="entry name" value="AAA+_ATPase"/>
</dbReference>
<comment type="caution">
    <text evidence="6">The sequence shown here is derived from an EMBL/GenBank/DDBJ whole genome shotgun (WGS) entry which is preliminary data.</text>
</comment>
<evidence type="ECO:0000313" key="6">
    <source>
        <dbReference type="EMBL" id="MDW5592973.1"/>
    </source>
</evidence>
<dbReference type="InterPro" id="IPR015854">
    <property type="entry name" value="ABC_transpr_LolD-like"/>
</dbReference>
<comment type="similarity">
    <text evidence="1">Belongs to the ABC transporter superfamily.</text>
</comment>